<reference evidence="2 3" key="1">
    <citation type="journal article" date="2012" name="J. Bacteriol.">
        <title>Draft genome sequence of the nitrophenol-degrading actinomycete Rhodococcus imtechensis RKJ300.</title>
        <authorList>
            <person name="Vikram S."/>
            <person name="Kumar S."/>
            <person name="Subramanian S."/>
            <person name="Raghava G.P."/>
        </authorList>
    </citation>
    <scope>NUCLEOTIDE SEQUENCE [LARGE SCALE GENOMIC DNA]</scope>
    <source>
        <strain evidence="2 3">RKJ300</strain>
    </source>
</reference>
<protein>
    <submittedName>
        <fullName evidence="2">Uncharacterized protein</fullName>
    </submittedName>
</protein>
<dbReference type="Proteomes" id="UP000006447">
    <property type="component" value="Unassembled WGS sequence"/>
</dbReference>
<dbReference type="RefSeq" id="WP_007295676.1">
    <property type="nucleotide sequence ID" value="NZ_AJJH01000010.1"/>
</dbReference>
<sequence>MVVSEGGLNQLGRNIAGRIHLCLAVDQIDAHLRRPVEHLHEITLDDIQVTAMQLTYARHGDLEILTPPPTRRDRRSRSLHLSQHHHPMDEGSPHPVRLIDILVAPLRVSVIRLNDTNRRRGASR</sequence>
<feature type="region of interest" description="Disordered" evidence="1">
    <location>
        <begin position="63"/>
        <end position="94"/>
    </location>
</feature>
<accession>I0WZD2</accession>
<name>I0WZD2_RHOOP</name>
<dbReference type="PATRIC" id="fig|1165867.3.peg.238"/>
<organism evidence="2 3">
    <name type="scientific">Rhodococcus opacus RKJ300 = JCM 13270</name>
    <dbReference type="NCBI Taxonomy" id="1165867"/>
    <lineage>
        <taxon>Bacteria</taxon>
        <taxon>Bacillati</taxon>
        <taxon>Actinomycetota</taxon>
        <taxon>Actinomycetes</taxon>
        <taxon>Mycobacteriales</taxon>
        <taxon>Nocardiaceae</taxon>
        <taxon>Rhodococcus</taxon>
    </lineage>
</organism>
<dbReference type="EMBL" id="AJJH01000010">
    <property type="protein sequence ID" value="EID81748.1"/>
    <property type="molecule type" value="Genomic_DNA"/>
</dbReference>
<feature type="compositionally biased region" description="Basic residues" evidence="1">
    <location>
        <begin position="72"/>
        <end position="85"/>
    </location>
</feature>
<dbReference type="AlphaFoldDB" id="I0WZD2"/>
<proteinExistence type="predicted"/>
<evidence type="ECO:0000256" key="1">
    <source>
        <dbReference type="SAM" id="MobiDB-lite"/>
    </source>
</evidence>
<comment type="caution">
    <text evidence="2">The sequence shown here is derived from an EMBL/GenBank/DDBJ whole genome shotgun (WGS) entry which is preliminary data.</text>
</comment>
<evidence type="ECO:0000313" key="2">
    <source>
        <dbReference type="EMBL" id="EID81748.1"/>
    </source>
</evidence>
<gene>
    <name evidence="2" type="ORF">W59_01219</name>
</gene>
<evidence type="ECO:0000313" key="3">
    <source>
        <dbReference type="Proteomes" id="UP000006447"/>
    </source>
</evidence>